<comment type="subcellular location">
    <subcellularLocation>
        <location evidence="2 5">Secreted</location>
        <location evidence="2 5">Cell wall</location>
    </subcellularLocation>
</comment>
<accession>A0A921UPC3</accession>
<protein>
    <recommendedName>
        <fullName evidence="5">Pectin acetylesterase</fullName>
        <ecNumber evidence="5">3.1.1.-</ecNumber>
    </recommendedName>
</protein>
<organism evidence="7 8">
    <name type="scientific">Sorghum bicolor</name>
    <name type="common">Sorghum</name>
    <name type="synonym">Sorghum vulgare</name>
    <dbReference type="NCBI Taxonomy" id="4558"/>
    <lineage>
        <taxon>Eukaryota</taxon>
        <taxon>Viridiplantae</taxon>
        <taxon>Streptophyta</taxon>
        <taxon>Embryophyta</taxon>
        <taxon>Tracheophyta</taxon>
        <taxon>Spermatophyta</taxon>
        <taxon>Magnoliopsida</taxon>
        <taxon>Liliopsida</taxon>
        <taxon>Poales</taxon>
        <taxon>Poaceae</taxon>
        <taxon>PACMAD clade</taxon>
        <taxon>Panicoideae</taxon>
        <taxon>Andropogonodae</taxon>
        <taxon>Andropogoneae</taxon>
        <taxon>Sorghinae</taxon>
        <taxon>Sorghum</taxon>
    </lineage>
</organism>
<dbReference type="EC" id="3.1.1.-" evidence="5"/>
<keyword evidence="6" id="KW-0812">Transmembrane</keyword>
<sequence>MATTELRSPLLPLPPPPQRQRRISARAAALAVSATVVVLLLPFLIASFGGTTSTSRRHPPRHRSSSSSSNLVELTLLTAAQDKGAVCLDGSPPGYHLQAGTGAGSSSWLIHLMGGGWCDTVRSCSDRSKGYLGSSLYMEKLMDFSGILSNDPAQNPDFYSWNRVFVRYCDGASFSGDSQLEAAEHGNGTLFFRGLRIWEAVLDELMQKGLAQAKQTLLTGCSAGGLATLLHCNDFRSRFPPEVTVKCLSDAGFFVDAKDLSGQRSMRSVYNGVVHLQNVTSTKVLPKDCLLANKDPTQCFFPAELIKSLSTPTLIVNSAYDSWQVRFVVAPDGSSPDESWRSCRADVRRCNSSQIQVLNAFRKEMVDDLEAADDNTNNSWFIDSCFTHCQTIFDDSGWNKQVAPRIGNKTLKEVMGDWYFGRSPSPVVRQVGCEYPCNPTGCQLAQQSSSARTKE</sequence>
<dbReference type="GO" id="GO:0016787">
    <property type="term" value="F:hydrolase activity"/>
    <property type="evidence" value="ECO:0007669"/>
    <property type="project" value="UniProtKB-KW"/>
</dbReference>
<comment type="caution">
    <text evidence="7">The sequence shown here is derived from an EMBL/GenBank/DDBJ whole genome shotgun (WGS) entry which is preliminary data.</text>
</comment>
<dbReference type="Gramene" id="EES00407">
    <property type="protein sequence ID" value="EES00407"/>
    <property type="gene ID" value="SORBI_3003G094800"/>
</dbReference>
<keyword evidence="5" id="KW-0378">Hydrolase</keyword>
<dbReference type="SUPFAM" id="SSF53474">
    <property type="entry name" value="alpha/beta-Hydrolases"/>
    <property type="match status" value="1"/>
</dbReference>
<dbReference type="EMBL" id="CM027682">
    <property type="protein sequence ID" value="KAG0536876.1"/>
    <property type="molecule type" value="Genomic_DNA"/>
</dbReference>
<keyword evidence="6" id="KW-1133">Transmembrane helix</keyword>
<dbReference type="OMA" id="NAFRKEM"/>
<name>A0A921UPC3_SORBI</name>
<dbReference type="GO" id="GO:0071555">
    <property type="term" value="P:cell wall organization"/>
    <property type="evidence" value="ECO:0007669"/>
    <property type="project" value="UniProtKB-KW"/>
</dbReference>
<evidence type="ECO:0000256" key="4">
    <source>
        <dbReference type="ARBA" id="ARBA00022512"/>
    </source>
</evidence>
<dbReference type="PANTHER" id="PTHR21562">
    <property type="entry name" value="NOTUM-RELATED"/>
    <property type="match status" value="1"/>
</dbReference>
<feature type="transmembrane region" description="Helical" evidence="6">
    <location>
        <begin position="27"/>
        <end position="49"/>
    </location>
</feature>
<evidence type="ECO:0000313" key="7">
    <source>
        <dbReference type="EMBL" id="KAG0536876.1"/>
    </source>
</evidence>
<dbReference type="Pfam" id="PF03283">
    <property type="entry name" value="PAE"/>
    <property type="match status" value="1"/>
</dbReference>
<evidence type="ECO:0000256" key="1">
    <source>
        <dbReference type="ARBA" id="ARBA00003534"/>
    </source>
</evidence>
<dbReference type="PANTHER" id="PTHR21562:SF113">
    <property type="entry name" value="PECTIN ACETYLESTERASE"/>
    <property type="match status" value="1"/>
</dbReference>
<keyword evidence="4 5" id="KW-0134">Cell wall</keyword>
<dbReference type="Proteomes" id="UP000807115">
    <property type="component" value="Chromosome 3"/>
</dbReference>
<gene>
    <name evidence="7" type="ORF">BDA96_03G099500</name>
</gene>
<dbReference type="InterPro" id="IPR029058">
    <property type="entry name" value="AB_hydrolase_fold"/>
</dbReference>
<dbReference type="AlphaFoldDB" id="A0A921UPC3"/>
<evidence type="ECO:0000256" key="2">
    <source>
        <dbReference type="ARBA" id="ARBA00004191"/>
    </source>
</evidence>
<evidence type="ECO:0000256" key="3">
    <source>
        <dbReference type="ARBA" id="ARBA00005784"/>
    </source>
</evidence>
<keyword evidence="5" id="KW-0961">Cell wall biogenesis/degradation</keyword>
<comment type="similarity">
    <text evidence="3 5">Belongs to the pectinacetylesterase family.</text>
</comment>
<keyword evidence="6" id="KW-0472">Membrane</keyword>
<reference evidence="7" key="2">
    <citation type="submission" date="2020-10" db="EMBL/GenBank/DDBJ databases">
        <authorList>
            <person name="Cooper E.A."/>
            <person name="Brenton Z.W."/>
            <person name="Flinn B.S."/>
            <person name="Jenkins J."/>
            <person name="Shu S."/>
            <person name="Flowers D."/>
            <person name="Luo F."/>
            <person name="Wang Y."/>
            <person name="Xia P."/>
            <person name="Barry K."/>
            <person name="Daum C."/>
            <person name="Lipzen A."/>
            <person name="Yoshinaga Y."/>
            <person name="Schmutz J."/>
            <person name="Saski C."/>
            <person name="Vermerris W."/>
            <person name="Kresovich S."/>
        </authorList>
    </citation>
    <scope>NUCLEOTIDE SEQUENCE</scope>
</reference>
<proteinExistence type="inferred from homology"/>
<dbReference type="OrthoDB" id="2015280at2759"/>
<reference evidence="7" key="1">
    <citation type="journal article" date="2019" name="BMC Genomics">
        <title>A new reference genome for Sorghum bicolor reveals high levels of sequence similarity between sweet and grain genotypes: implications for the genetics of sugar metabolism.</title>
        <authorList>
            <person name="Cooper E.A."/>
            <person name="Brenton Z.W."/>
            <person name="Flinn B.S."/>
            <person name="Jenkins J."/>
            <person name="Shu S."/>
            <person name="Flowers D."/>
            <person name="Luo F."/>
            <person name="Wang Y."/>
            <person name="Xia P."/>
            <person name="Barry K."/>
            <person name="Daum C."/>
            <person name="Lipzen A."/>
            <person name="Yoshinaga Y."/>
            <person name="Schmutz J."/>
            <person name="Saski C."/>
            <person name="Vermerris W."/>
            <person name="Kresovich S."/>
        </authorList>
    </citation>
    <scope>NUCLEOTIDE SEQUENCE</scope>
</reference>
<comment type="function">
    <text evidence="1 5">Hydrolyzes acetyl esters in homogalacturonan regions of pectin. In type I primary cell wall, galacturonic acid residues of pectin can be acetylated at the O-2 and O-3 positions. Decreasing the degree of acetylation of pectin gels in vitro alters their physical properties.</text>
</comment>
<evidence type="ECO:0000256" key="5">
    <source>
        <dbReference type="RuleBase" id="RU363114"/>
    </source>
</evidence>
<evidence type="ECO:0000313" key="8">
    <source>
        <dbReference type="Proteomes" id="UP000807115"/>
    </source>
</evidence>
<evidence type="ECO:0000256" key="6">
    <source>
        <dbReference type="SAM" id="Phobius"/>
    </source>
</evidence>
<keyword evidence="5" id="KW-0964">Secreted</keyword>
<dbReference type="Gene3D" id="3.40.50.1820">
    <property type="entry name" value="alpha/beta hydrolase"/>
    <property type="match status" value="1"/>
</dbReference>
<dbReference type="InterPro" id="IPR004963">
    <property type="entry name" value="PAE/NOTUM"/>
</dbReference>